<dbReference type="SMART" id="SM00316">
    <property type="entry name" value="S1"/>
    <property type="match status" value="1"/>
</dbReference>
<evidence type="ECO:0000256" key="2">
    <source>
        <dbReference type="ARBA" id="ARBA00022540"/>
    </source>
</evidence>
<dbReference type="GO" id="GO:0005850">
    <property type="term" value="C:eukaryotic translation initiation factor 2 complex"/>
    <property type="evidence" value="ECO:0007669"/>
    <property type="project" value="TreeGrafter"/>
</dbReference>
<dbReference type="InterPro" id="IPR012340">
    <property type="entry name" value="NA-bd_OB-fold"/>
</dbReference>
<dbReference type="FunFam" id="2.40.50.140:FF:000015">
    <property type="entry name" value="Eukaryotic translation initiation factor 2 subunit alpha"/>
    <property type="match status" value="1"/>
</dbReference>
<dbReference type="InterPro" id="IPR044126">
    <property type="entry name" value="S1_IF2_alpha"/>
</dbReference>
<comment type="similarity">
    <text evidence="1">Belongs to the eIF-2-alpha family.</text>
</comment>
<dbReference type="OrthoDB" id="1685042at2759"/>
<dbReference type="InterPro" id="IPR011488">
    <property type="entry name" value="TIF_2_asu"/>
</dbReference>
<keyword evidence="6" id="KW-1185">Reference proteome</keyword>
<dbReference type="PANTHER" id="PTHR10602">
    <property type="entry name" value="EUKARYOTIC TRANSLATION INITIATION FACTOR 2 SUBUNIT 1"/>
    <property type="match status" value="1"/>
</dbReference>
<dbReference type="SUPFAM" id="SSF116742">
    <property type="entry name" value="eIF2alpha middle domain-like"/>
    <property type="match status" value="1"/>
</dbReference>
<evidence type="ECO:0000256" key="3">
    <source>
        <dbReference type="ARBA" id="ARBA00022917"/>
    </source>
</evidence>
<dbReference type="InterPro" id="IPR024055">
    <property type="entry name" value="TIF2_asu_C"/>
</dbReference>
<reference evidence="5 6" key="1">
    <citation type="journal article" date="2013" name="Curr. Biol.">
        <title>The Genome of the Foraminiferan Reticulomyxa filosa.</title>
        <authorList>
            <person name="Glockner G."/>
            <person name="Hulsmann N."/>
            <person name="Schleicher M."/>
            <person name="Noegel A.A."/>
            <person name="Eichinger L."/>
            <person name="Gallinger C."/>
            <person name="Pawlowski J."/>
            <person name="Sierra R."/>
            <person name="Euteneuer U."/>
            <person name="Pillet L."/>
            <person name="Moustafa A."/>
            <person name="Platzer M."/>
            <person name="Groth M."/>
            <person name="Szafranski K."/>
            <person name="Schliwa M."/>
        </authorList>
    </citation>
    <scope>NUCLEOTIDE SEQUENCE [LARGE SCALE GENOMIC DNA]</scope>
</reference>
<name>X6NT57_RETFI</name>
<gene>
    <name evidence="5" type="ORF">RFI_07667</name>
</gene>
<dbReference type="PROSITE" id="PS50126">
    <property type="entry name" value="S1"/>
    <property type="match status" value="1"/>
</dbReference>
<organism evidence="5 6">
    <name type="scientific">Reticulomyxa filosa</name>
    <dbReference type="NCBI Taxonomy" id="46433"/>
    <lineage>
        <taxon>Eukaryota</taxon>
        <taxon>Sar</taxon>
        <taxon>Rhizaria</taxon>
        <taxon>Retaria</taxon>
        <taxon>Foraminifera</taxon>
        <taxon>Monothalamids</taxon>
        <taxon>Reticulomyxidae</taxon>
        <taxon>Reticulomyxa</taxon>
    </lineage>
</organism>
<dbReference type="SUPFAM" id="SSF110993">
    <property type="entry name" value="eIF-2-alpha, C-terminal domain"/>
    <property type="match status" value="1"/>
</dbReference>
<dbReference type="AlphaFoldDB" id="X6NT57"/>
<dbReference type="Proteomes" id="UP000023152">
    <property type="component" value="Unassembled WGS sequence"/>
</dbReference>
<evidence type="ECO:0000313" key="6">
    <source>
        <dbReference type="Proteomes" id="UP000023152"/>
    </source>
</evidence>
<keyword evidence="2 5" id="KW-0396">Initiation factor</keyword>
<comment type="caution">
    <text evidence="5">The sequence shown here is derived from an EMBL/GenBank/DDBJ whole genome shotgun (WGS) entry which is preliminary data.</text>
</comment>
<dbReference type="GO" id="GO:0003723">
    <property type="term" value="F:RNA binding"/>
    <property type="evidence" value="ECO:0007669"/>
    <property type="project" value="InterPro"/>
</dbReference>
<dbReference type="SUPFAM" id="SSF50249">
    <property type="entry name" value="Nucleic acid-binding proteins"/>
    <property type="match status" value="1"/>
</dbReference>
<keyword evidence="3" id="KW-0648">Protein biosynthesis</keyword>
<evidence type="ECO:0000313" key="5">
    <source>
        <dbReference type="EMBL" id="ETO29455.1"/>
    </source>
</evidence>
<dbReference type="InterPro" id="IPR024054">
    <property type="entry name" value="TIF2_asu_middle_sf"/>
</dbReference>
<dbReference type="Gene3D" id="3.30.70.1130">
    <property type="entry name" value="EIF_2_alpha"/>
    <property type="match status" value="1"/>
</dbReference>
<protein>
    <submittedName>
        <fullName evidence="5">Translation initiation factor eIF2 alpha subunit</fullName>
    </submittedName>
</protein>
<evidence type="ECO:0000259" key="4">
    <source>
        <dbReference type="PROSITE" id="PS50126"/>
    </source>
</evidence>
<dbReference type="OMA" id="ICTETIE"/>
<dbReference type="Gene3D" id="2.40.50.140">
    <property type="entry name" value="Nucleic acid-binding proteins"/>
    <property type="match status" value="1"/>
</dbReference>
<dbReference type="GO" id="GO:0033290">
    <property type="term" value="C:eukaryotic 48S preinitiation complex"/>
    <property type="evidence" value="ECO:0007669"/>
    <property type="project" value="TreeGrafter"/>
</dbReference>
<dbReference type="Gene3D" id="1.10.150.190">
    <property type="entry name" value="Translation initiation factor 2, subunit 1, domain 2"/>
    <property type="match status" value="1"/>
</dbReference>
<dbReference type="GO" id="GO:0003743">
    <property type="term" value="F:translation initiation factor activity"/>
    <property type="evidence" value="ECO:0007669"/>
    <property type="project" value="UniProtKB-KW"/>
</dbReference>
<dbReference type="CDD" id="cd04452">
    <property type="entry name" value="S1_IF2_alpha"/>
    <property type="match status" value="1"/>
</dbReference>
<feature type="domain" description="S1 motif" evidence="4">
    <location>
        <begin position="21"/>
        <end position="92"/>
    </location>
</feature>
<dbReference type="Pfam" id="PF00575">
    <property type="entry name" value="S1"/>
    <property type="match status" value="1"/>
</dbReference>
<accession>X6NT57</accession>
<dbReference type="InterPro" id="IPR003029">
    <property type="entry name" value="S1_domain"/>
</dbReference>
<dbReference type="GO" id="GO:0043022">
    <property type="term" value="F:ribosome binding"/>
    <property type="evidence" value="ECO:0007669"/>
    <property type="project" value="TreeGrafter"/>
</dbReference>
<proteinExistence type="inferred from homology"/>
<dbReference type="EMBL" id="ASPP01006056">
    <property type="protein sequence ID" value="ETO29455.1"/>
    <property type="molecule type" value="Genomic_DNA"/>
</dbReference>
<dbReference type="PANTHER" id="PTHR10602:SF0">
    <property type="entry name" value="EUKARYOTIC TRANSLATION INITIATION FACTOR 2 SUBUNIT 1"/>
    <property type="match status" value="1"/>
</dbReference>
<sequence length="284" mass="32135">MSRAKKSLDCRMYKKEYPDVGDLVVVEVKAIESFGALCSLLEYNKIEGMVVMSELSFRRVKSVGRVLQVGKQEIMAVIAVNSQKGYIDLSKNRVEMSAVRQCEENWNKSKAVHSIMRHVAKHSEYGVEQLYQQFGWPMAQKYGHAYDGFKFALEHKEEFLKEFDVPESIREMLFARIENRLKPQVVSVEAVIDVTCFGDEGILAMKKAFKTGLETHSDDDFSIKITLESPPSYKVSIKTLKPEAGEKALYELVNTIGKCLAECQGNVKIKSKPNVVSQDDDDNS</sequence>
<dbReference type="Pfam" id="PF07541">
    <property type="entry name" value="EIF_2_alpha"/>
    <property type="match status" value="1"/>
</dbReference>
<evidence type="ECO:0000256" key="1">
    <source>
        <dbReference type="ARBA" id="ARBA00007223"/>
    </source>
</evidence>